<dbReference type="PANTHER" id="PTHR30217:SF6">
    <property type="entry name" value="TRNA HYDROXYLATION PROTEIN P"/>
    <property type="match status" value="1"/>
</dbReference>
<name>A0ABM5MWC8_EMTOG</name>
<dbReference type="InterPro" id="IPR051454">
    <property type="entry name" value="RNA/ubiquinone_mod_enzymes"/>
</dbReference>
<dbReference type="EMBL" id="CP002961">
    <property type="protein sequence ID" value="AFK01535.1"/>
    <property type="molecule type" value="Genomic_DNA"/>
</dbReference>
<evidence type="ECO:0000256" key="2">
    <source>
        <dbReference type="ARBA" id="ARBA00022801"/>
    </source>
</evidence>
<evidence type="ECO:0000313" key="5">
    <source>
        <dbReference type="Proteomes" id="UP000002875"/>
    </source>
</evidence>
<dbReference type="InterPro" id="IPR001539">
    <property type="entry name" value="Peptidase_U32"/>
</dbReference>
<gene>
    <name evidence="4" type="ordered locus">Emtol_0381</name>
</gene>
<evidence type="ECO:0000313" key="4">
    <source>
        <dbReference type="EMBL" id="AFK01535.1"/>
    </source>
</evidence>
<proteinExistence type="inferred from homology"/>
<keyword evidence="2" id="KW-0378">Hydrolase</keyword>
<evidence type="ECO:0000256" key="1">
    <source>
        <dbReference type="ARBA" id="ARBA00022670"/>
    </source>
</evidence>
<protein>
    <submittedName>
        <fullName evidence="4">Peptidase U32</fullName>
    </submittedName>
</protein>
<dbReference type="Pfam" id="PF01136">
    <property type="entry name" value="Peptidase_U32"/>
    <property type="match status" value="1"/>
</dbReference>
<dbReference type="PROSITE" id="PS01276">
    <property type="entry name" value="PEPTIDASE_U32"/>
    <property type="match status" value="1"/>
</dbReference>
<keyword evidence="1" id="KW-0645">Protease</keyword>
<evidence type="ECO:0000256" key="3">
    <source>
        <dbReference type="ARBA" id="ARBA00038374"/>
    </source>
</evidence>
<comment type="similarity">
    <text evidence="3">Belongs to the peptidase U32 family.</text>
</comment>
<keyword evidence="5" id="KW-1185">Reference proteome</keyword>
<sequence>MKNIEVMAPAGSWESMRAGLQAGANSVYFGIEQLNMRARQSNNFTADDLPEIAKLCQEYNAKSYITLNTIIYDHDVSLMRRIIDQAKESGISAVIASDLAVMNYARKKGVEIHISTQANVTNIETVEFFADYADVIVTSRELTLQQVKLITKEIERRQITGPSGNLVQIEIFAHGALCMAVSGKCYLSLHSHNASANRGACIQNCRREYIVTDKEEGYELEIDNEYIMSAKDLCTIDFLDKILEAGVRVLKLEGRGRAADYVYTTTKCYREAVDAIQNGTYTLEKIADWKEKLSSVYNRGFWDGYYLGRKMGEWSNVHGSVASKRKIYVGKGVKYFDKINVGEFLLEANDIAIGDNLIITGPTTGYIEFKAENIRLGEGEEVEKASKGSVISMPIADKIRPSDKLYKVVDAV</sequence>
<reference evidence="4 5" key="1">
    <citation type="submission" date="2011-07" db="EMBL/GenBank/DDBJ databases">
        <title>The complete genome of chromosome of Emticicia oligotrophica DSM 17448.</title>
        <authorList>
            <consortium name="US DOE Joint Genome Institute (JGI-PGF)"/>
            <person name="Lucas S."/>
            <person name="Han J."/>
            <person name="Lapidus A."/>
            <person name="Bruce D."/>
            <person name="Goodwin L."/>
            <person name="Pitluck S."/>
            <person name="Peters L."/>
            <person name="Kyrpides N."/>
            <person name="Mavromatis K."/>
            <person name="Ivanova N."/>
            <person name="Ovchinnikova G."/>
            <person name="Teshima H."/>
            <person name="Detter J.C."/>
            <person name="Tapia R."/>
            <person name="Han C."/>
            <person name="Land M."/>
            <person name="Hauser L."/>
            <person name="Markowitz V."/>
            <person name="Cheng J.-F."/>
            <person name="Hugenholtz P."/>
            <person name="Woyke T."/>
            <person name="Wu D."/>
            <person name="Tindall B."/>
            <person name="Pomrenke H."/>
            <person name="Brambilla E."/>
            <person name="Klenk H.-P."/>
            <person name="Eisen J.A."/>
        </authorList>
    </citation>
    <scope>NUCLEOTIDE SEQUENCE [LARGE SCALE GENOMIC DNA]</scope>
    <source>
        <strain evidence="4 5">DSM 17448</strain>
    </source>
</reference>
<organism evidence="4 5">
    <name type="scientific">Emticicia oligotrophica (strain DSM 17448 / CIP 109782 / MTCC 6937 / GPTSA100-15)</name>
    <dbReference type="NCBI Taxonomy" id="929562"/>
    <lineage>
        <taxon>Bacteria</taxon>
        <taxon>Pseudomonadati</taxon>
        <taxon>Bacteroidota</taxon>
        <taxon>Cytophagia</taxon>
        <taxon>Cytophagales</taxon>
        <taxon>Leadbetterellaceae</taxon>
        <taxon>Emticicia</taxon>
    </lineage>
</organism>
<dbReference type="RefSeq" id="WP_015027239.1">
    <property type="nucleotide sequence ID" value="NC_018748.1"/>
</dbReference>
<accession>A0ABM5MWC8</accession>
<dbReference type="PANTHER" id="PTHR30217">
    <property type="entry name" value="PEPTIDASE U32 FAMILY"/>
    <property type="match status" value="1"/>
</dbReference>
<dbReference type="Proteomes" id="UP000002875">
    <property type="component" value="Chromosome"/>
</dbReference>